<feature type="transmembrane region" description="Helical" evidence="6">
    <location>
        <begin position="12"/>
        <end position="37"/>
    </location>
</feature>
<evidence type="ECO:0000256" key="3">
    <source>
        <dbReference type="ARBA" id="ARBA00022748"/>
    </source>
</evidence>
<keyword evidence="9" id="KW-1185">Reference proteome</keyword>
<evidence type="ECO:0000259" key="7">
    <source>
        <dbReference type="Pfam" id="PF05140"/>
    </source>
</evidence>
<feature type="domain" description="ResB-like" evidence="7">
    <location>
        <begin position="17"/>
        <end position="339"/>
    </location>
</feature>
<evidence type="ECO:0000256" key="2">
    <source>
        <dbReference type="ARBA" id="ARBA00022692"/>
    </source>
</evidence>
<dbReference type="Proteomes" id="UP000298602">
    <property type="component" value="Chromosome"/>
</dbReference>
<evidence type="ECO:0000256" key="5">
    <source>
        <dbReference type="ARBA" id="ARBA00023136"/>
    </source>
</evidence>
<dbReference type="KEGG" id="dax:FDQ92_14695"/>
<reference evidence="8 9" key="2">
    <citation type="submission" date="2019-05" db="EMBL/GenBank/DDBJ databases">
        <authorList>
            <person name="Suflita J.M."/>
            <person name="Marks C.R."/>
        </authorList>
    </citation>
    <scope>NUCLEOTIDE SEQUENCE [LARGE SCALE GENOMIC DNA]</scope>
    <source>
        <strain evidence="8 9">ALDC</strain>
    </source>
</reference>
<keyword evidence="5 6" id="KW-0472">Membrane</keyword>
<gene>
    <name evidence="8" type="ORF">FDQ92_14695</name>
</gene>
<proteinExistence type="predicted"/>
<reference evidence="8 9" key="1">
    <citation type="submission" date="2019-05" db="EMBL/GenBank/DDBJ databases">
        <title>The Complete Genome Sequence of the n-alkane-degrading Desulfoglaeba alkanexedens ALDC reveals multiple alkylsuccinate synthase gene clusters.</title>
        <authorList>
            <person name="Callaghan A.V."/>
            <person name="Davidova I.A."/>
            <person name="Duncan K.E."/>
            <person name="Morris B."/>
            <person name="McInerney M.J."/>
        </authorList>
    </citation>
    <scope>NUCLEOTIDE SEQUENCE [LARGE SCALE GENOMIC DNA]</scope>
    <source>
        <strain evidence="8 9">ALDC</strain>
    </source>
</reference>
<organism evidence="8 9">
    <name type="scientific">Desulfoglaeba alkanexedens ALDC</name>
    <dbReference type="NCBI Taxonomy" id="980445"/>
    <lineage>
        <taxon>Bacteria</taxon>
        <taxon>Pseudomonadati</taxon>
        <taxon>Thermodesulfobacteriota</taxon>
        <taxon>Syntrophobacteria</taxon>
        <taxon>Syntrophobacterales</taxon>
        <taxon>Syntrophobacteraceae</taxon>
        <taxon>Desulfoglaeba</taxon>
    </lineage>
</organism>
<feature type="transmembrane region" description="Helical" evidence="6">
    <location>
        <begin position="71"/>
        <end position="91"/>
    </location>
</feature>
<evidence type="ECO:0000313" key="9">
    <source>
        <dbReference type="Proteomes" id="UP000298602"/>
    </source>
</evidence>
<name>A0A4P8L5N4_9BACT</name>
<feature type="transmembrane region" description="Helical" evidence="6">
    <location>
        <begin position="380"/>
        <end position="400"/>
    </location>
</feature>
<dbReference type="InterPro" id="IPR007816">
    <property type="entry name" value="ResB-like_domain"/>
</dbReference>
<accession>A0A4P8L5N4</accession>
<dbReference type="OrthoDB" id="9770923at2"/>
<dbReference type="AlphaFoldDB" id="A0A4P8L5N4"/>
<dbReference type="GO" id="GO:0017004">
    <property type="term" value="P:cytochrome complex assembly"/>
    <property type="evidence" value="ECO:0007669"/>
    <property type="project" value="UniProtKB-KW"/>
</dbReference>
<evidence type="ECO:0000256" key="4">
    <source>
        <dbReference type="ARBA" id="ARBA00022989"/>
    </source>
</evidence>
<dbReference type="PANTHER" id="PTHR31566">
    <property type="entry name" value="CYTOCHROME C BIOGENESIS PROTEIN CCS1, CHLOROPLASTIC"/>
    <property type="match status" value="1"/>
</dbReference>
<feature type="domain" description="ResB-like" evidence="7">
    <location>
        <begin position="357"/>
        <end position="437"/>
    </location>
</feature>
<dbReference type="PANTHER" id="PTHR31566:SF0">
    <property type="entry name" value="CYTOCHROME C BIOGENESIS PROTEIN CCS1, CHLOROPLASTIC"/>
    <property type="match status" value="1"/>
</dbReference>
<keyword evidence="4 6" id="KW-1133">Transmembrane helix</keyword>
<evidence type="ECO:0000313" key="8">
    <source>
        <dbReference type="EMBL" id="QCQ23308.1"/>
    </source>
</evidence>
<keyword evidence="2 6" id="KW-0812">Transmembrane</keyword>
<dbReference type="Pfam" id="PF05140">
    <property type="entry name" value="ResB"/>
    <property type="match status" value="2"/>
</dbReference>
<sequence length="450" mass="50967">MARNVLEKAPFSYLASLKFTVVLLLVLAFGSLLGTLFPQGLSEHELTSRYTPETLRWVSFFSLHDLYHSGWFRFLMALLAANIIVCTLQRLPKTLNLLRRKESALNPERLTKFSLRQQWSLAADPGAQREAVREMLRRSFSSFRELETSPGAFAAVAEKGRWSVLMIYVVHMSILVILLGAFIGSLFGFRGMMNIPEGSASDVVHLFGRQEAVRLPFQVRCDDFDISFYETGLPKEYRSDLTILLDGREVKRRTIRVNDPLTHEGVTFYQSSYGAFLEEAEVELRRDAGDPVRLRLPYRQPVALPGSNLRIQVMDFLENFSQFGPALGIVVWSEDGEPEGSWILADRPNFHGNRVGDYRIRVLEIKKGHYTGLQVKKDPGVWIVISGFVLLLVGLTATFYTSHRKIWLWMGPTEAGGKVLVAGKSSKNSLAFEQEFHHFCERLRSAAEAA</sequence>
<protein>
    <submittedName>
        <fullName evidence="8">Cytochrome c biogenesis protein ResB</fullName>
    </submittedName>
</protein>
<dbReference type="RefSeq" id="WP_137425587.1">
    <property type="nucleotide sequence ID" value="NZ_CP040098.1"/>
</dbReference>
<evidence type="ECO:0000256" key="6">
    <source>
        <dbReference type="SAM" id="Phobius"/>
    </source>
</evidence>
<keyword evidence="3" id="KW-0201">Cytochrome c-type biogenesis</keyword>
<dbReference type="InterPro" id="IPR023494">
    <property type="entry name" value="Cyt_c_bgen_Ccs1/CcsB/ResB"/>
</dbReference>
<feature type="transmembrane region" description="Helical" evidence="6">
    <location>
        <begin position="165"/>
        <end position="189"/>
    </location>
</feature>
<evidence type="ECO:0000256" key="1">
    <source>
        <dbReference type="ARBA" id="ARBA00004141"/>
    </source>
</evidence>
<comment type="subcellular location">
    <subcellularLocation>
        <location evidence="1">Membrane</location>
        <topology evidence="1">Multi-pass membrane protein</topology>
    </subcellularLocation>
</comment>
<dbReference type="EMBL" id="CP040098">
    <property type="protein sequence ID" value="QCQ23308.1"/>
    <property type="molecule type" value="Genomic_DNA"/>
</dbReference>
<dbReference type="GO" id="GO:0016020">
    <property type="term" value="C:membrane"/>
    <property type="evidence" value="ECO:0007669"/>
    <property type="project" value="UniProtKB-SubCell"/>
</dbReference>